<dbReference type="InterPro" id="IPR017853">
    <property type="entry name" value="GH"/>
</dbReference>
<reference evidence="2" key="1">
    <citation type="submission" date="2018-05" db="EMBL/GenBank/DDBJ databases">
        <authorList>
            <person name="Lanie J.A."/>
            <person name="Ng W.-L."/>
            <person name="Kazmierczak K.M."/>
            <person name="Andrzejewski T.M."/>
            <person name="Davidsen T.M."/>
            <person name="Wayne K.J."/>
            <person name="Tettelin H."/>
            <person name="Glass J.I."/>
            <person name="Rusch D."/>
            <person name="Podicherti R."/>
            <person name="Tsui H.-C.T."/>
            <person name="Winkler M.E."/>
        </authorList>
    </citation>
    <scope>NUCLEOTIDE SEQUENCE</scope>
</reference>
<proteinExistence type="predicted"/>
<feature type="compositionally biased region" description="Basic and acidic residues" evidence="1">
    <location>
        <begin position="34"/>
        <end position="44"/>
    </location>
</feature>
<evidence type="ECO:0000313" key="2">
    <source>
        <dbReference type="EMBL" id="SVA46368.1"/>
    </source>
</evidence>
<evidence type="ECO:0008006" key="3">
    <source>
        <dbReference type="Google" id="ProtNLM"/>
    </source>
</evidence>
<gene>
    <name evidence="2" type="ORF">METZ01_LOCUS99222</name>
</gene>
<dbReference type="Gene3D" id="3.20.20.80">
    <property type="entry name" value="Glycosidases"/>
    <property type="match status" value="2"/>
</dbReference>
<accession>A0A381W324</accession>
<dbReference type="EMBL" id="UINC01010423">
    <property type="protein sequence ID" value="SVA46368.1"/>
    <property type="molecule type" value="Genomic_DNA"/>
</dbReference>
<name>A0A381W324_9ZZZZ</name>
<dbReference type="AlphaFoldDB" id="A0A381W324"/>
<dbReference type="SUPFAM" id="SSF51445">
    <property type="entry name" value="(Trans)glycosidases"/>
    <property type="match status" value="1"/>
</dbReference>
<organism evidence="2">
    <name type="scientific">marine metagenome</name>
    <dbReference type="NCBI Taxonomy" id="408172"/>
    <lineage>
        <taxon>unclassified sequences</taxon>
        <taxon>metagenomes</taxon>
        <taxon>ecological metagenomes</taxon>
    </lineage>
</organism>
<protein>
    <recommendedName>
        <fullName evidence="3">Beta-agarase</fullName>
    </recommendedName>
</protein>
<evidence type="ECO:0000256" key="1">
    <source>
        <dbReference type="SAM" id="MobiDB-lite"/>
    </source>
</evidence>
<sequence length="399" mass="44570">MRTLTTLAAILLALNAIPLHSADRKPGTVNGAQRADDKARKKNPENITLGEIKGRHWLIMPNGSPFFAHGITHAGNRDAKLNFQKFSKACKKVGFNAYGYGCPEPLRNDMPFIESWNHLVPISYYRGKNAVRFLDVFDPKVQAKLENGVKVNCLRSRNNPNLIGYCWTDLGSWPLENPSGKNWVDFIRNLPKEAPGHKAYQEFLGAWKGGEGKARDQAFLRLIAREYFRVVGGVQRKHAPGRLVFGERFGLSPLGKFTTIVPEVLEEMLPYVDGIAIQPPFHGKFPKEQLDALHEQTGKPILICDFAIRFKDGDKDIRSWKPAADSIAAGKAYAEYVKAALKTDYVVGVFWCNPVDTPKGFGKPGVKQGFFGKGLTERPGLHQSVKKLNAYRDKVTPKQ</sequence>
<feature type="region of interest" description="Disordered" evidence="1">
    <location>
        <begin position="23"/>
        <end position="44"/>
    </location>
</feature>